<evidence type="ECO:0000313" key="7">
    <source>
        <dbReference type="Proteomes" id="UP000274578"/>
    </source>
</evidence>
<evidence type="ECO:0000259" key="5">
    <source>
        <dbReference type="Pfam" id="PF14905"/>
    </source>
</evidence>
<keyword evidence="3" id="KW-0998">Cell outer membrane</keyword>
<feature type="signal peptide" evidence="4">
    <location>
        <begin position="1"/>
        <end position="20"/>
    </location>
</feature>
<dbReference type="Gene3D" id="2.40.170.20">
    <property type="entry name" value="TonB-dependent receptor, beta-barrel domain"/>
    <property type="match status" value="1"/>
</dbReference>
<evidence type="ECO:0000256" key="4">
    <source>
        <dbReference type="SAM" id="SignalP"/>
    </source>
</evidence>
<gene>
    <name evidence="6" type="ORF">NCTC13071_00350</name>
</gene>
<keyword evidence="2" id="KW-0472">Membrane</keyword>
<evidence type="ECO:0000256" key="2">
    <source>
        <dbReference type="ARBA" id="ARBA00023136"/>
    </source>
</evidence>
<dbReference type="Pfam" id="PF14905">
    <property type="entry name" value="OMP_b-brl_3"/>
    <property type="match status" value="1"/>
</dbReference>
<feature type="domain" description="Outer membrane protein beta-barrel" evidence="5">
    <location>
        <begin position="392"/>
        <end position="750"/>
    </location>
</feature>
<accession>A0A448L328</accession>
<name>A0A448L328_9BACT</name>
<sequence>MKKKLLATSLLWFSVVSAFAASSVVGKVVNEQQHPLPFVNVVVLNPTDSTFVQGAVTDENGRFHIEVPQEQRYLLKLTSVEYAPLFKQIDGDDAGTLTLTEQVHALKEVVVKANRPQFKPVAGGLSVDIANTLLAQVGTASDVLRQLPRVDVSNDGSVNVFSKGTPEIYINSKKVQNKSELEQLKSTDIKAVEVITSPGARYDATVKSVIRIKTKRPQGDGLSFRADNNIKYNTYVSGFQEDYLKYRHGGFETFLDAYVYSSVYAQDPYISEEINGTDHILLEQHIRNKERTNGLYGKWGASYDFDSDNSIGGSYTLSREFYDKGYALEATQDVTKNGNLIGHIDQDYTSHGLEGPNHEANAYYLGKLGNMKIDLNLTALWKKDAGRKQSKEVSSQLQSQTITTHNEQKNHLWAGKLILSYPLWKGTLNVGTELTSTYSFGQYSNDGGVVSNSLTEVKERNTAGFAEYEFAFGNFSANAGLRYEHVKSNYYEAGIYQSGPSRRYADWFPSLSLAWQKGEWGVQGSYVCKIARPSYNWLRNEMQYDNRYFYEGGNPYLRPERVQSVSLSGSYSWLNAEVGYEYTKDKMLWTATLYNGQDIGVSSNSNFDSYQYLYASLTASPKFGWYQPTYELNFGCQHFETKDYSLDKNMNKPTVSFSLRNRFSLPHDFNVYVNLNHNFSSYYGVNLVKPNTNLSLQLIKQFCHKTWTINLYVNDLLKTNFSNTYTYGNHINLCKSGYEFSRRLSLTVTYNFNASQSKYKGKGAGKGERGRL</sequence>
<evidence type="ECO:0000313" key="6">
    <source>
        <dbReference type="EMBL" id="VEH14379.1"/>
    </source>
</evidence>
<dbReference type="SUPFAM" id="SSF49464">
    <property type="entry name" value="Carboxypeptidase regulatory domain-like"/>
    <property type="match status" value="1"/>
</dbReference>
<keyword evidence="4" id="KW-0732">Signal</keyword>
<dbReference type="GO" id="GO:0009279">
    <property type="term" value="C:cell outer membrane"/>
    <property type="evidence" value="ECO:0007669"/>
    <property type="project" value="UniProtKB-SubCell"/>
</dbReference>
<dbReference type="SUPFAM" id="SSF56935">
    <property type="entry name" value="Porins"/>
    <property type="match status" value="1"/>
</dbReference>
<dbReference type="InterPro" id="IPR008969">
    <property type="entry name" value="CarboxyPept-like_regulatory"/>
</dbReference>
<dbReference type="InterPro" id="IPR036942">
    <property type="entry name" value="Beta-barrel_TonB_sf"/>
</dbReference>
<dbReference type="KEGG" id="poc:NCTC13071_00350"/>
<dbReference type="RefSeq" id="WP_018919497.1">
    <property type="nucleotide sequence ID" value="NZ_LR134384.1"/>
</dbReference>
<proteinExistence type="predicted"/>
<organism evidence="6 7">
    <name type="scientific">Segatella oris</name>
    <dbReference type="NCBI Taxonomy" id="28135"/>
    <lineage>
        <taxon>Bacteria</taxon>
        <taxon>Pseudomonadati</taxon>
        <taxon>Bacteroidota</taxon>
        <taxon>Bacteroidia</taxon>
        <taxon>Bacteroidales</taxon>
        <taxon>Prevotellaceae</taxon>
        <taxon>Segatella</taxon>
    </lineage>
</organism>
<protein>
    <recommendedName>
        <fullName evidence="5">Outer membrane protein beta-barrel domain-containing protein</fullName>
    </recommendedName>
</protein>
<dbReference type="InterPro" id="IPR041700">
    <property type="entry name" value="OMP_b-brl_3"/>
</dbReference>
<reference evidence="6 7" key="1">
    <citation type="submission" date="2018-12" db="EMBL/GenBank/DDBJ databases">
        <authorList>
            <consortium name="Pathogen Informatics"/>
        </authorList>
    </citation>
    <scope>NUCLEOTIDE SEQUENCE [LARGE SCALE GENOMIC DNA]</scope>
    <source>
        <strain evidence="6 7">NCTC13071</strain>
    </source>
</reference>
<dbReference type="Proteomes" id="UP000274578">
    <property type="component" value="Chromosome 1"/>
</dbReference>
<dbReference type="EMBL" id="LR134384">
    <property type="protein sequence ID" value="VEH14379.1"/>
    <property type="molecule type" value="Genomic_DNA"/>
</dbReference>
<dbReference type="GeneID" id="85011264"/>
<evidence type="ECO:0000256" key="3">
    <source>
        <dbReference type="ARBA" id="ARBA00023237"/>
    </source>
</evidence>
<comment type="subcellular location">
    <subcellularLocation>
        <location evidence="1">Cell outer membrane</location>
    </subcellularLocation>
</comment>
<feature type="chain" id="PRO_5019314689" description="Outer membrane protein beta-barrel domain-containing protein" evidence="4">
    <location>
        <begin position="21"/>
        <end position="772"/>
    </location>
</feature>
<dbReference type="AlphaFoldDB" id="A0A448L328"/>
<dbReference type="Pfam" id="PF13715">
    <property type="entry name" value="CarbopepD_reg_2"/>
    <property type="match status" value="1"/>
</dbReference>
<evidence type="ECO:0000256" key="1">
    <source>
        <dbReference type="ARBA" id="ARBA00004442"/>
    </source>
</evidence>